<dbReference type="GO" id="GO:0090313">
    <property type="term" value="P:regulation of protein targeting to membrane"/>
    <property type="evidence" value="ECO:0007669"/>
    <property type="project" value="TreeGrafter"/>
</dbReference>
<dbReference type="PANTHER" id="PTHR30441">
    <property type="entry name" value="DUF748 DOMAIN-CONTAINING PROTEIN"/>
    <property type="match status" value="1"/>
</dbReference>
<dbReference type="InterPro" id="IPR007844">
    <property type="entry name" value="AsmA"/>
</dbReference>
<dbReference type="PANTHER" id="PTHR30441:SF9">
    <property type="entry name" value="ASMA FAMILY PROTEIN YHJG"/>
    <property type="match status" value="1"/>
</dbReference>
<dbReference type="AlphaFoldDB" id="A0A6J4H6Q7"/>
<name>A0A6J4H6Q7_9PROT</name>
<evidence type="ECO:0000313" key="3">
    <source>
        <dbReference type="EMBL" id="CAA9213921.1"/>
    </source>
</evidence>
<dbReference type="EMBL" id="CADCTL010000017">
    <property type="protein sequence ID" value="CAA9213921.1"/>
    <property type="molecule type" value="Genomic_DNA"/>
</dbReference>
<feature type="domain" description="AsmA" evidence="2">
    <location>
        <begin position="186"/>
        <end position="543"/>
    </location>
</feature>
<dbReference type="Pfam" id="PF05170">
    <property type="entry name" value="AsmA"/>
    <property type="match status" value="1"/>
</dbReference>
<organism evidence="3">
    <name type="scientific">uncultured Acetobacteraceae bacterium</name>
    <dbReference type="NCBI Taxonomy" id="169975"/>
    <lineage>
        <taxon>Bacteria</taxon>
        <taxon>Pseudomonadati</taxon>
        <taxon>Pseudomonadota</taxon>
        <taxon>Alphaproteobacteria</taxon>
        <taxon>Acetobacterales</taxon>
        <taxon>Acetobacteraceae</taxon>
        <taxon>environmental samples</taxon>
    </lineage>
</organism>
<protein>
    <recommendedName>
        <fullName evidence="2">AsmA domain-containing protein</fullName>
    </recommendedName>
</protein>
<gene>
    <name evidence="3" type="ORF">AVDCRST_MAG04-287</name>
</gene>
<feature type="region of interest" description="Disordered" evidence="1">
    <location>
        <begin position="639"/>
        <end position="665"/>
    </location>
</feature>
<accession>A0A6J4H6Q7</accession>
<sequence length="665" mass="70222">MAARRSKRWLVWLGVPLLLVALLASVWSWDWFIPLVEARASAAAGRPVHIEHLNVKLGRVSTVTAEGVRVGNPDGFPDDPPFAEVARATARVDVGAFLRSREVVVPEIELDRPVVNVIGKGGGDRNYAFEFTPPAGETNAPEDARAPRIGGLRINGGKAKVSIAWLRADFEVDVKTEDREGQEPALVAEARGTYAGQRIEAQFTGGSVLDLRDASEPWPVDLRLRNGDTTLSLKGTVREPTKLRGADLRVELAGQDMADLVPLTGVPFPKTPPFRVEGKADYAEGRVRLLDANGRVGRSDIGGDLTVSTAGSRPDVTADLRSRSVDLADLGGLIGSQPGRASTPGQTPQQRAAMARAEASPRLLPTTPVNMPRLTAANVHVKYRADRIQGQGMPFDSLNAEADIVDGVVTLHPVSLGIGQGRLVANGTLTPQEGGGLRAKIDIEVRRADLSRLLGAAGAGGAGTLGGVARVEGTGKSVSEILARGNGEATFVTVGGNVSSFLVDLSGLHFGNALLSALGVPARAKIECMIADFALQRGTLRSRTVLLDTDAHVVSGGGALEFGREQLDLRFRTDTKRPTVASLPTPIRIEGTLKDPSIQPELAEAAARAGAAVGLGVLFPPLALLPTIQLGVGENSQCEALQGAGERRRQQPQQRQQAPEGGGRR</sequence>
<evidence type="ECO:0000256" key="1">
    <source>
        <dbReference type="SAM" id="MobiDB-lite"/>
    </source>
</evidence>
<proteinExistence type="predicted"/>
<dbReference type="GO" id="GO:0005886">
    <property type="term" value="C:plasma membrane"/>
    <property type="evidence" value="ECO:0007669"/>
    <property type="project" value="TreeGrafter"/>
</dbReference>
<dbReference type="InterPro" id="IPR052894">
    <property type="entry name" value="AsmA-related"/>
</dbReference>
<reference evidence="3" key="1">
    <citation type="submission" date="2020-02" db="EMBL/GenBank/DDBJ databases">
        <authorList>
            <person name="Meier V. D."/>
        </authorList>
    </citation>
    <scope>NUCLEOTIDE SEQUENCE</scope>
    <source>
        <strain evidence="3">AVDCRST_MAG04</strain>
    </source>
</reference>
<evidence type="ECO:0000259" key="2">
    <source>
        <dbReference type="Pfam" id="PF05170"/>
    </source>
</evidence>